<reference evidence="3 4" key="1">
    <citation type="submission" date="2016-10" db="EMBL/GenBank/DDBJ databases">
        <authorList>
            <person name="de Groot N.N."/>
        </authorList>
    </citation>
    <scope>NUCLEOTIDE SEQUENCE [LARGE SCALE GENOMIC DNA]</scope>
    <source>
        <strain evidence="3 4">CGMCC 1.6493</strain>
    </source>
</reference>
<accession>A0A1I7BQG1</accession>
<evidence type="ECO:0000259" key="2">
    <source>
        <dbReference type="Pfam" id="PF13478"/>
    </source>
</evidence>
<feature type="domain" description="XdhC Rossmann" evidence="2">
    <location>
        <begin position="182"/>
        <end position="324"/>
    </location>
</feature>
<proteinExistence type="predicted"/>
<gene>
    <name evidence="3" type="ORF">SAMN04487956_1296</name>
</gene>
<dbReference type="InterPro" id="IPR027051">
    <property type="entry name" value="XdhC_Rossmann_dom"/>
</dbReference>
<protein>
    <submittedName>
        <fullName evidence="3">Xanthine dehydrogenase accessory factor</fullName>
    </submittedName>
</protein>
<sequence length="336" mass="35454">MQHLDLTVIRQALAWARQGETLWLCTVLSTFGSSPREPGAWLVARRDGAHVGSLSGGCVEEDFLERLAEGAFESPVQRVRYGEGGEFDGPGVTLPCGGLLEVLVERLSPGEETLAHLSALEAALTGQRPALRHVDLTGGAAYLEDDAGLGERVIWPPASNGESPGRARPGHVQLRVGPVARLVLAGMSPVAEACAEFAQRLGFEVIVCDPRSEALDGLSLPGVERVATLPSTFIADGGCHAATAVVALTHDPRLDDLTMIEAVTSEAFYIGVMGSHKTSAARAERLKRSGGLDEAALARIHMPIGLGLGSKTPAEIALAVMADIVRVRRGRARDDL</sequence>
<organism evidence="3 4">
    <name type="scientific">Halomonas saccharevitans</name>
    <dbReference type="NCBI Taxonomy" id="416872"/>
    <lineage>
        <taxon>Bacteria</taxon>
        <taxon>Pseudomonadati</taxon>
        <taxon>Pseudomonadota</taxon>
        <taxon>Gammaproteobacteria</taxon>
        <taxon>Oceanospirillales</taxon>
        <taxon>Halomonadaceae</taxon>
        <taxon>Halomonas</taxon>
    </lineage>
</organism>
<dbReference type="Pfam" id="PF02625">
    <property type="entry name" value="XdhC_CoxI"/>
    <property type="match status" value="1"/>
</dbReference>
<evidence type="ECO:0000313" key="3">
    <source>
        <dbReference type="EMBL" id="SFT89407.1"/>
    </source>
</evidence>
<name>A0A1I7BQG1_9GAMM</name>
<feature type="domain" description="XdhC- CoxI" evidence="1">
    <location>
        <begin position="15"/>
        <end position="81"/>
    </location>
</feature>
<dbReference type="Gene3D" id="3.40.50.720">
    <property type="entry name" value="NAD(P)-binding Rossmann-like Domain"/>
    <property type="match status" value="1"/>
</dbReference>
<dbReference type="PANTHER" id="PTHR30388">
    <property type="entry name" value="ALDEHYDE OXIDOREDUCTASE MOLYBDENUM COFACTOR ASSEMBLY PROTEIN"/>
    <property type="match status" value="1"/>
</dbReference>
<dbReference type="EMBL" id="FPAQ01000029">
    <property type="protein sequence ID" value="SFT89407.1"/>
    <property type="molecule type" value="Genomic_DNA"/>
</dbReference>
<dbReference type="PANTHER" id="PTHR30388:SF4">
    <property type="entry name" value="MOLYBDENUM COFACTOR INSERTION CHAPERONE PAOD"/>
    <property type="match status" value="1"/>
</dbReference>
<evidence type="ECO:0000313" key="4">
    <source>
        <dbReference type="Proteomes" id="UP000199594"/>
    </source>
</evidence>
<dbReference type="RefSeq" id="WP_089850844.1">
    <property type="nucleotide sequence ID" value="NZ_FPAQ01000029.1"/>
</dbReference>
<dbReference type="InterPro" id="IPR052698">
    <property type="entry name" value="MoCofactor_Util/Proc"/>
</dbReference>
<dbReference type="AlphaFoldDB" id="A0A1I7BQG1"/>
<evidence type="ECO:0000259" key="1">
    <source>
        <dbReference type="Pfam" id="PF02625"/>
    </source>
</evidence>
<dbReference type="Pfam" id="PF13478">
    <property type="entry name" value="XdhC_C"/>
    <property type="match status" value="1"/>
</dbReference>
<dbReference type="Proteomes" id="UP000199594">
    <property type="component" value="Unassembled WGS sequence"/>
</dbReference>
<dbReference type="OrthoDB" id="9815497at2"/>
<dbReference type="InterPro" id="IPR003777">
    <property type="entry name" value="XdhC_CoxI"/>
</dbReference>